<accession>A0A0S3PV79</accession>
<keyword evidence="2" id="KW-0732">Signal</keyword>
<feature type="transmembrane region" description="Helical" evidence="1">
    <location>
        <begin position="114"/>
        <end position="135"/>
    </location>
</feature>
<evidence type="ECO:0000313" key="4">
    <source>
        <dbReference type="Proteomes" id="UP000236884"/>
    </source>
</evidence>
<organism evidence="3 4">
    <name type="scientific">Variibacter gotjawalensis</name>
    <dbReference type="NCBI Taxonomy" id="1333996"/>
    <lineage>
        <taxon>Bacteria</taxon>
        <taxon>Pseudomonadati</taxon>
        <taxon>Pseudomonadota</taxon>
        <taxon>Alphaproteobacteria</taxon>
        <taxon>Hyphomicrobiales</taxon>
        <taxon>Nitrobacteraceae</taxon>
        <taxon>Variibacter</taxon>
    </lineage>
</organism>
<feature type="chain" id="PRO_5006615734" evidence="2">
    <location>
        <begin position="25"/>
        <end position="150"/>
    </location>
</feature>
<feature type="transmembrane region" description="Helical" evidence="1">
    <location>
        <begin position="44"/>
        <end position="63"/>
    </location>
</feature>
<protein>
    <submittedName>
        <fullName evidence="3">Uncharacterized protein</fullName>
    </submittedName>
</protein>
<dbReference type="RefSeq" id="WP_096355309.1">
    <property type="nucleotide sequence ID" value="NZ_AP014946.1"/>
</dbReference>
<dbReference type="KEGG" id="vgo:GJW-30_1_02245"/>
<reference evidence="3 4" key="1">
    <citation type="submission" date="2015-08" db="EMBL/GenBank/DDBJ databases">
        <title>Investigation of the bacterial diversity of lava forest soil.</title>
        <authorList>
            <person name="Lee J.S."/>
        </authorList>
    </citation>
    <scope>NUCLEOTIDE SEQUENCE [LARGE SCALE GENOMIC DNA]</scope>
    <source>
        <strain evidence="3 4">GJW-30</strain>
    </source>
</reference>
<dbReference type="AlphaFoldDB" id="A0A0S3PV79"/>
<keyword evidence="1" id="KW-1133">Transmembrane helix</keyword>
<evidence type="ECO:0000256" key="2">
    <source>
        <dbReference type="SAM" id="SignalP"/>
    </source>
</evidence>
<proteinExistence type="predicted"/>
<feature type="signal peptide" evidence="2">
    <location>
        <begin position="1"/>
        <end position="24"/>
    </location>
</feature>
<keyword evidence="4" id="KW-1185">Reference proteome</keyword>
<gene>
    <name evidence="3" type="ORF">GJW-30_1_02245</name>
</gene>
<dbReference type="EMBL" id="AP014946">
    <property type="protein sequence ID" value="BAT59712.1"/>
    <property type="molecule type" value="Genomic_DNA"/>
</dbReference>
<sequence length="150" mass="15886">MKKILCAAVAAVAVLASFVAPASAQSRGGYPHVQIGPFDLGDARIFWSGVIVGGAMTGTYYAIEHKRFLNAGGGRHFNTGAWGLTTVGCMALTPMVAAAWVHNTEGRPLTQREAMGMGANCVVPFLGGLVVDAMFDANPQWEPVPARRRR</sequence>
<evidence type="ECO:0000313" key="3">
    <source>
        <dbReference type="EMBL" id="BAT59712.1"/>
    </source>
</evidence>
<dbReference type="Proteomes" id="UP000236884">
    <property type="component" value="Chromosome"/>
</dbReference>
<dbReference type="OrthoDB" id="8448628at2"/>
<keyword evidence="1" id="KW-0812">Transmembrane</keyword>
<name>A0A0S3PV79_9BRAD</name>
<keyword evidence="1" id="KW-0472">Membrane</keyword>
<feature type="transmembrane region" description="Helical" evidence="1">
    <location>
        <begin position="84"/>
        <end position="102"/>
    </location>
</feature>
<evidence type="ECO:0000256" key="1">
    <source>
        <dbReference type="SAM" id="Phobius"/>
    </source>
</evidence>